<dbReference type="InterPro" id="IPR004506">
    <property type="entry name" value="MnmA-like"/>
</dbReference>
<evidence type="ECO:0000256" key="10">
    <source>
        <dbReference type="HAMAP-Rule" id="MF_00144"/>
    </source>
</evidence>
<keyword evidence="8 10" id="KW-1015">Disulfide bond</keyword>
<keyword evidence="5 10" id="KW-0547">Nucleotide-binding</keyword>
<dbReference type="AlphaFoldDB" id="A0A2N9JF17"/>
<dbReference type="InterPro" id="IPR046885">
    <property type="entry name" value="MnmA-like_C"/>
</dbReference>
<evidence type="ECO:0000256" key="9">
    <source>
        <dbReference type="ARBA" id="ARBA00051542"/>
    </source>
</evidence>
<feature type="active site" description="Nucleophile" evidence="10">
    <location>
        <position position="101"/>
    </location>
</feature>
<dbReference type="HAMAP" id="MF_00144">
    <property type="entry name" value="tRNA_thiouridyl_MnmA"/>
    <property type="match status" value="1"/>
</dbReference>
<dbReference type="Proteomes" id="UP000238164">
    <property type="component" value="Chromosome 1"/>
</dbReference>
<dbReference type="GO" id="GO:0000049">
    <property type="term" value="F:tRNA binding"/>
    <property type="evidence" value="ECO:0007669"/>
    <property type="project" value="UniProtKB-KW"/>
</dbReference>
<feature type="active site" description="Cysteine persulfide intermediate" evidence="10">
    <location>
        <position position="198"/>
    </location>
</feature>
<comment type="similarity">
    <text evidence="10">Belongs to the MnmA/TRMU family.</text>
</comment>
<dbReference type="Pfam" id="PF03054">
    <property type="entry name" value="tRNA_Me_trans"/>
    <property type="match status" value="1"/>
</dbReference>
<dbReference type="InterPro" id="IPR046884">
    <property type="entry name" value="MnmA-like_central"/>
</dbReference>
<dbReference type="Gene3D" id="3.40.50.620">
    <property type="entry name" value="HUPs"/>
    <property type="match status" value="1"/>
</dbReference>
<comment type="caution">
    <text evidence="10">Lacks conserved residue(s) required for the propagation of feature annotation.</text>
</comment>
<keyword evidence="1 10" id="KW-0963">Cytoplasm</keyword>
<dbReference type="RefSeq" id="WP_269459171.1">
    <property type="nucleotide sequence ID" value="NZ_BAAAGO010000036.1"/>
</dbReference>
<dbReference type="NCBIfam" id="NF001138">
    <property type="entry name" value="PRK00143.1"/>
    <property type="match status" value="1"/>
</dbReference>
<dbReference type="GO" id="GO:0002143">
    <property type="term" value="P:tRNA wobble position uridine thiolation"/>
    <property type="evidence" value="ECO:0007669"/>
    <property type="project" value="TreeGrafter"/>
</dbReference>
<comment type="subcellular location">
    <subcellularLocation>
        <location evidence="10">Cytoplasm</location>
    </subcellularLocation>
</comment>
<feature type="domain" description="tRNA-specific 2-thiouridylase MnmA-like C-terminal" evidence="11">
    <location>
        <begin position="288"/>
        <end position="353"/>
    </location>
</feature>
<dbReference type="EMBL" id="LT985188">
    <property type="protein sequence ID" value="SPD86150.1"/>
    <property type="molecule type" value="Genomic_DNA"/>
</dbReference>
<accession>A0A2N9JF17</accession>
<proteinExistence type="inferred from homology"/>
<keyword evidence="3 10" id="KW-0808">Transferase</keyword>
<evidence type="ECO:0000256" key="1">
    <source>
        <dbReference type="ARBA" id="ARBA00022490"/>
    </source>
</evidence>
<feature type="binding site" evidence="10">
    <location>
        <position position="32"/>
    </location>
    <ligand>
        <name>ATP</name>
        <dbReference type="ChEBI" id="CHEBI:30616"/>
    </ligand>
</feature>
<feature type="domain" description="tRNA-specific 2-thiouridylase MnmA-like central" evidence="12">
    <location>
        <begin position="208"/>
        <end position="272"/>
    </location>
</feature>
<dbReference type="GO" id="GO:0103016">
    <property type="term" value="F:tRNA-uridine 2-sulfurtransferase activity"/>
    <property type="evidence" value="ECO:0007669"/>
    <property type="project" value="UniProtKB-EC"/>
</dbReference>
<dbReference type="PANTHER" id="PTHR11933">
    <property type="entry name" value="TRNA 5-METHYLAMINOMETHYL-2-THIOURIDYLATE -METHYLTRANSFERASE"/>
    <property type="match status" value="1"/>
</dbReference>
<evidence type="ECO:0000256" key="7">
    <source>
        <dbReference type="ARBA" id="ARBA00022884"/>
    </source>
</evidence>
<keyword evidence="6 10" id="KW-0067">ATP-binding</keyword>
<dbReference type="GO" id="GO:0005524">
    <property type="term" value="F:ATP binding"/>
    <property type="evidence" value="ECO:0007669"/>
    <property type="project" value="UniProtKB-KW"/>
</dbReference>
<evidence type="ECO:0000259" key="11">
    <source>
        <dbReference type="Pfam" id="PF20258"/>
    </source>
</evidence>
<protein>
    <recommendedName>
        <fullName evidence="10">tRNA-specific 2-thiouridylase MnmA</fullName>
        <ecNumber evidence="10">2.8.1.13</ecNumber>
    </recommendedName>
</protein>
<dbReference type="Pfam" id="PF20258">
    <property type="entry name" value="tRNA_Me_trans_C"/>
    <property type="match status" value="1"/>
</dbReference>
<feature type="site" description="Interaction with tRNA" evidence="10">
    <location>
        <position position="126"/>
    </location>
</feature>
<feature type="region of interest" description="Interaction with tRNA" evidence="10">
    <location>
        <begin position="147"/>
        <end position="149"/>
    </location>
</feature>
<dbReference type="SUPFAM" id="SSF52402">
    <property type="entry name" value="Adenine nucleotide alpha hydrolases-like"/>
    <property type="match status" value="1"/>
</dbReference>
<evidence type="ECO:0000256" key="2">
    <source>
        <dbReference type="ARBA" id="ARBA00022555"/>
    </source>
</evidence>
<keyword evidence="7 10" id="KW-0694">RNA-binding</keyword>
<comment type="function">
    <text evidence="10">Catalyzes the 2-thiolation of uridine at the wobble position (U34) of tRNA, leading to the formation of s(2)U34.</text>
</comment>
<evidence type="ECO:0000313" key="14">
    <source>
        <dbReference type="Proteomes" id="UP000238164"/>
    </source>
</evidence>
<dbReference type="EC" id="2.8.1.13" evidence="10"/>
<evidence type="ECO:0000259" key="12">
    <source>
        <dbReference type="Pfam" id="PF20259"/>
    </source>
</evidence>
<dbReference type="PANTHER" id="PTHR11933:SF5">
    <property type="entry name" value="MITOCHONDRIAL TRNA-SPECIFIC 2-THIOURIDYLASE 1"/>
    <property type="match status" value="1"/>
</dbReference>
<feature type="disulfide bond" description="Alternate" evidence="10">
    <location>
        <begin position="101"/>
        <end position="198"/>
    </location>
</feature>
<evidence type="ECO:0000256" key="8">
    <source>
        <dbReference type="ARBA" id="ARBA00023157"/>
    </source>
</evidence>
<keyword evidence="14" id="KW-1185">Reference proteome</keyword>
<dbReference type="KEGG" id="mgg:MPLG2_1114"/>
<dbReference type="FunFam" id="3.40.50.620:FF:000057">
    <property type="entry name" value="tRNA-specific 2-thiouridylase MnmA"/>
    <property type="match status" value="1"/>
</dbReference>
<keyword evidence="2 10" id="KW-0820">tRNA-binding</keyword>
<keyword evidence="4 10" id="KW-0819">tRNA processing</keyword>
<comment type="catalytic activity">
    <reaction evidence="9 10">
        <text>S-sulfanyl-L-cysteinyl-[protein] + uridine(34) in tRNA + AH2 + ATP = 2-thiouridine(34) in tRNA + L-cysteinyl-[protein] + A + AMP + diphosphate + H(+)</text>
        <dbReference type="Rhea" id="RHEA:47032"/>
        <dbReference type="Rhea" id="RHEA-COMP:10131"/>
        <dbReference type="Rhea" id="RHEA-COMP:11726"/>
        <dbReference type="Rhea" id="RHEA-COMP:11727"/>
        <dbReference type="Rhea" id="RHEA-COMP:11728"/>
        <dbReference type="ChEBI" id="CHEBI:13193"/>
        <dbReference type="ChEBI" id="CHEBI:15378"/>
        <dbReference type="ChEBI" id="CHEBI:17499"/>
        <dbReference type="ChEBI" id="CHEBI:29950"/>
        <dbReference type="ChEBI" id="CHEBI:30616"/>
        <dbReference type="ChEBI" id="CHEBI:33019"/>
        <dbReference type="ChEBI" id="CHEBI:61963"/>
        <dbReference type="ChEBI" id="CHEBI:65315"/>
        <dbReference type="ChEBI" id="CHEBI:87170"/>
        <dbReference type="ChEBI" id="CHEBI:456215"/>
        <dbReference type="EC" id="2.8.1.13"/>
    </reaction>
</comment>
<organism evidence="13 14">
    <name type="scientific">Micropruina glycogenica</name>
    <dbReference type="NCBI Taxonomy" id="75385"/>
    <lineage>
        <taxon>Bacteria</taxon>
        <taxon>Bacillati</taxon>
        <taxon>Actinomycetota</taxon>
        <taxon>Actinomycetes</taxon>
        <taxon>Propionibacteriales</taxon>
        <taxon>Nocardioidaceae</taxon>
        <taxon>Micropruina</taxon>
    </lineage>
</organism>
<feature type="site" description="Interaction with tRNA" evidence="10">
    <location>
        <position position="337"/>
    </location>
</feature>
<gene>
    <name evidence="10 13" type="primary">mnmA</name>
    <name evidence="13" type="ORF">MPLG2_1114</name>
</gene>
<dbReference type="InterPro" id="IPR014729">
    <property type="entry name" value="Rossmann-like_a/b/a_fold"/>
</dbReference>
<feature type="binding site" evidence="10">
    <location>
        <begin position="6"/>
        <end position="13"/>
    </location>
    <ligand>
        <name>ATP</name>
        <dbReference type="ChEBI" id="CHEBI:30616"/>
    </ligand>
</feature>
<evidence type="ECO:0000256" key="4">
    <source>
        <dbReference type="ARBA" id="ARBA00022694"/>
    </source>
</evidence>
<dbReference type="GO" id="GO:0005737">
    <property type="term" value="C:cytoplasm"/>
    <property type="evidence" value="ECO:0007669"/>
    <property type="project" value="UniProtKB-SubCell"/>
</dbReference>
<sequence length="358" mass="37963">MRVLAAMSGGVDSAVAAARMVELGHDVTGVHLALSKNPQTYRSGARGCCSLEDSHDARRAADVLGIPFYVWDFSDRFAADVVDDFVAEYAAGRTPNPCLRCNEKIKFAAVLDRGIALGFDAIATGHYAVLREVDGRTQLWRSAEQAKDQSYVLGVLNQAQLSRCLFPLGPDTAKADVRAEASARGLYLAKKPDSHDICFIPSGDTAGFLAKHLGSSAGDFVDEQGVVVGSHAGSHAFTVGQRRGLHLGVPADDGRPRYVLGIEPTTNTVTVGPHEALAVRRIDGIRPTWAEAEVLGSWRGLVQVRAHGAALPAWIEGRTESITVLLDDATHGIAPGQAVVCYDGDRVVGSATIAATAR</sequence>
<dbReference type="Gene3D" id="2.40.30.10">
    <property type="entry name" value="Translation factors"/>
    <property type="match status" value="1"/>
</dbReference>
<feature type="binding site" evidence="10">
    <location>
        <position position="125"/>
    </location>
    <ligand>
        <name>ATP</name>
        <dbReference type="ChEBI" id="CHEBI:30616"/>
    </ligand>
</feature>
<evidence type="ECO:0000313" key="13">
    <source>
        <dbReference type="EMBL" id="SPD86150.1"/>
    </source>
</evidence>
<evidence type="ECO:0000256" key="3">
    <source>
        <dbReference type="ARBA" id="ARBA00022679"/>
    </source>
</evidence>
<dbReference type="InterPro" id="IPR023382">
    <property type="entry name" value="MnmA-like_central_sf"/>
</dbReference>
<dbReference type="Gene3D" id="2.30.30.280">
    <property type="entry name" value="Adenine nucleotide alpha hydrolases-like domains"/>
    <property type="match status" value="1"/>
</dbReference>
<evidence type="ECO:0000256" key="5">
    <source>
        <dbReference type="ARBA" id="ARBA00022741"/>
    </source>
</evidence>
<dbReference type="Pfam" id="PF20259">
    <property type="entry name" value="tRNA_Me_trans_M"/>
    <property type="match status" value="1"/>
</dbReference>
<name>A0A2N9JF17_9ACTN</name>
<reference evidence="13 14" key="1">
    <citation type="submission" date="2018-02" db="EMBL/GenBank/DDBJ databases">
        <authorList>
            <person name="Cohen D.B."/>
            <person name="Kent A.D."/>
        </authorList>
    </citation>
    <scope>NUCLEOTIDE SEQUENCE [LARGE SCALE GENOMIC DNA]</scope>
    <source>
        <strain evidence="13">1</strain>
    </source>
</reference>
<evidence type="ECO:0000256" key="6">
    <source>
        <dbReference type="ARBA" id="ARBA00022840"/>
    </source>
</evidence>
<dbReference type="CDD" id="cd01998">
    <property type="entry name" value="MnmA_TRMU-like"/>
    <property type="match status" value="1"/>
</dbReference>
<dbReference type="NCBIfam" id="TIGR00420">
    <property type="entry name" value="trmU"/>
    <property type="match status" value="1"/>
</dbReference>